<reference evidence="1" key="1">
    <citation type="submission" date="2020-04" db="EMBL/GenBank/DDBJ databases">
        <title>Hybrid Assembly of Korean Phytophthora infestans isolates.</title>
        <authorList>
            <person name="Prokchorchik M."/>
            <person name="Lee Y."/>
            <person name="Seo J."/>
            <person name="Cho J.-H."/>
            <person name="Park Y.-E."/>
            <person name="Jang D.-C."/>
            <person name="Im J.-S."/>
            <person name="Choi J.-G."/>
            <person name="Park H.-J."/>
            <person name="Lee G.-B."/>
            <person name="Lee Y.-G."/>
            <person name="Hong S.-Y."/>
            <person name="Cho K."/>
            <person name="Sohn K.H."/>
        </authorList>
    </citation>
    <scope>NUCLEOTIDE SEQUENCE</scope>
    <source>
        <strain evidence="1">KR_1_A1</strain>
    </source>
</reference>
<organism evidence="1 2">
    <name type="scientific">Phytophthora infestans</name>
    <name type="common">Potato late blight agent</name>
    <name type="synonym">Botrytis infestans</name>
    <dbReference type="NCBI Taxonomy" id="4787"/>
    <lineage>
        <taxon>Eukaryota</taxon>
        <taxon>Sar</taxon>
        <taxon>Stramenopiles</taxon>
        <taxon>Oomycota</taxon>
        <taxon>Peronosporomycetes</taxon>
        <taxon>Peronosporales</taxon>
        <taxon>Peronosporaceae</taxon>
        <taxon>Phytophthora</taxon>
    </lineage>
</organism>
<evidence type="ECO:0000313" key="2">
    <source>
        <dbReference type="Proteomes" id="UP000602510"/>
    </source>
</evidence>
<protein>
    <submittedName>
        <fullName evidence="1">Uncharacterized protein</fullName>
    </submittedName>
</protein>
<dbReference type="EMBL" id="WSZM01000279">
    <property type="protein sequence ID" value="KAF4036136.1"/>
    <property type="molecule type" value="Genomic_DNA"/>
</dbReference>
<dbReference type="Proteomes" id="UP000602510">
    <property type="component" value="Unassembled WGS sequence"/>
</dbReference>
<keyword evidence="2" id="KW-1185">Reference proteome</keyword>
<name>A0A833S831_PHYIN</name>
<proteinExistence type="predicted"/>
<gene>
    <name evidence="1" type="ORF">GN244_ATG11777</name>
</gene>
<comment type="caution">
    <text evidence="1">The sequence shown here is derived from an EMBL/GenBank/DDBJ whole genome shotgun (WGS) entry which is preliminary data.</text>
</comment>
<accession>A0A833S831</accession>
<evidence type="ECO:0000313" key="1">
    <source>
        <dbReference type="EMBL" id="KAF4036136.1"/>
    </source>
</evidence>
<dbReference type="AlphaFoldDB" id="A0A833S831"/>
<sequence length="97" mass="11090">MSRVDKYSTVSPGIQRHGRFLQTANINDRDRADFALRVDNRWEGGTPRQLHAEGELRPLREGRIATCLHYERLDSLLSRQKLSAVGKEFGASVIPWD</sequence>